<name>R0EC39_RALPI</name>
<dbReference type="Gene3D" id="1.10.530.10">
    <property type="match status" value="1"/>
</dbReference>
<dbReference type="PATRIC" id="fig|1264675.3.peg.58"/>
<dbReference type="PANTHER" id="PTHR34408">
    <property type="entry name" value="FAMILY PROTEIN, PUTATIVE-RELATED"/>
    <property type="match status" value="1"/>
</dbReference>
<dbReference type="Pfam" id="PF00182">
    <property type="entry name" value="Glyco_hydro_19"/>
    <property type="match status" value="1"/>
</dbReference>
<dbReference type="AlphaFoldDB" id="R0EC39"/>
<protein>
    <submittedName>
        <fullName evidence="2">Putative chitinase</fullName>
    </submittedName>
</protein>
<dbReference type="SUPFAM" id="SSF53955">
    <property type="entry name" value="Lysozyme-like"/>
    <property type="match status" value="1"/>
</dbReference>
<dbReference type="EMBL" id="APMQ01000001">
    <property type="protein sequence ID" value="ENZ79644.1"/>
    <property type="molecule type" value="Genomic_DNA"/>
</dbReference>
<accession>R0EC39</accession>
<dbReference type="GO" id="GO:0016998">
    <property type="term" value="P:cell wall macromolecule catabolic process"/>
    <property type="evidence" value="ECO:0007669"/>
    <property type="project" value="InterPro"/>
</dbReference>
<evidence type="ECO:0000313" key="2">
    <source>
        <dbReference type="EMBL" id="ENZ79644.1"/>
    </source>
</evidence>
<dbReference type="PANTHER" id="PTHR34408:SF1">
    <property type="entry name" value="GLYCOSYL HYDROLASE FAMILY 19 DOMAIN-CONTAINING PROTEIN HI_1415"/>
    <property type="match status" value="1"/>
</dbReference>
<sequence length="191" mass="20537">MSAQVTKAAGAPVTGLTAEQLHAIMPLAGARADIFAPILADVMLFRQINTPARAAAFLAQVGHESGQLRYLREIWGPTPAQLKYEGREDLGNTQPGDGKRFLGRGLIQITGRSNYAVCGAALGVDLLAQPELLEKPQYAAGSAAWFWLQHNLNRFADRGDFVGLTKAINGGTNGITDRRALWERAKTALQA</sequence>
<dbReference type="InterPro" id="IPR000726">
    <property type="entry name" value="Glyco_hydro_19_cat"/>
</dbReference>
<comment type="caution">
    <text evidence="2">The sequence shown here is derived from an EMBL/GenBank/DDBJ whole genome shotgun (WGS) entry which is preliminary data.</text>
</comment>
<proteinExistence type="predicted"/>
<feature type="domain" description="Glycoside hydrolase family 19 catalytic" evidence="1">
    <location>
        <begin position="96"/>
        <end position="152"/>
    </location>
</feature>
<gene>
    <name evidence="2" type="ORF">OR214_00061</name>
</gene>
<dbReference type="GO" id="GO:0004568">
    <property type="term" value="F:chitinase activity"/>
    <property type="evidence" value="ECO:0007669"/>
    <property type="project" value="InterPro"/>
</dbReference>
<evidence type="ECO:0000313" key="3">
    <source>
        <dbReference type="Proteomes" id="UP000013280"/>
    </source>
</evidence>
<dbReference type="InterPro" id="IPR023346">
    <property type="entry name" value="Lysozyme-like_dom_sf"/>
</dbReference>
<evidence type="ECO:0000259" key="1">
    <source>
        <dbReference type="Pfam" id="PF00182"/>
    </source>
</evidence>
<dbReference type="Proteomes" id="UP000013280">
    <property type="component" value="Unassembled WGS sequence"/>
</dbReference>
<dbReference type="GO" id="GO:0006032">
    <property type="term" value="P:chitin catabolic process"/>
    <property type="evidence" value="ECO:0007669"/>
    <property type="project" value="InterPro"/>
</dbReference>
<dbReference type="InterPro" id="IPR052354">
    <property type="entry name" value="Cell_Wall_Dynamics_Protein"/>
</dbReference>
<dbReference type="RefSeq" id="WP_004626086.1">
    <property type="nucleotide sequence ID" value="NZ_APMQ01000001.1"/>
</dbReference>
<reference evidence="2 3" key="1">
    <citation type="journal article" date="2013" name="Genome Announc.">
        <title>Draft Genome Sequence for Ralstonia sp. Strain OR214, a Bacterium with Potential for Bioremediation.</title>
        <authorList>
            <person name="Utturkar S.M."/>
            <person name="Bollmann A."/>
            <person name="Brzoska R.M."/>
            <person name="Klingeman D.M."/>
            <person name="Epstein S.E."/>
            <person name="Palumbo A.V."/>
            <person name="Brown S.D."/>
        </authorList>
    </citation>
    <scope>NUCLEOTIDE SEQUENCE [LARGE SCALE GENOMIC DNA]</scope>
    <source>
        <strain evidence="2 3">OR214</strain>
    </source>
</reference>
<organism evidence="2 3">
    <name type="scientific">Ralstonia pickettii OR214</name>
    <dbReference type="NCBI Taxonomy" id="1264675"/>
    <lineage>
        <taxon>Bacteria</taxon>
        <taxon>Pseudomonadati</taxon>
        <taxon>Pseudomonadota</taxon>
        <taxon>Betaproteobacteria</taxon>
        <taxon>Burkholderiales</taxon>
        <taxon>Burkholderiaceae</taxon>
        <taxon>Ralstonia</taxon>
    </lineage>
</organism>